<dbReference type="GeneID" id="37623539"/>
<geneLocation type="chloroplast" evidence="1"/>
<proteinExistence type="predicted"/>
<dbReference type="Pfam" id="PF07112">
    <property type="entry name" value="DUF1368"/>
    <property type="match status" value="1"/>
</dbReference>
<accession>A0A345U8H4</accession>
<organism evidence="1">
    <name type="scientific">Hydropuntia rangiferina</name>
    <dbReference type="NCBI Taxonomy" id="338881"/>
    <lineage>
        <taxon>Eukaryota</taxon>
        <taxon>Rhodophyta</taxon>
        <taxon>Florideophyceae</taxon>
        <taxon>Rhodymeniophycidae</taxon>
        <taxon>Gracilariales</taxon>
        <taxon>Gracilariaceae</taxon>
        <taxon>Hydropuntia</taxon>
    </lineage>
</organism>
<protein>
    <submittedName>
        <fullName evidence="1">Uncharacterized protein</fullName>
    </submittedName>
</protein>
<name>A0A345U8H4_9FLOR</name>
<evidence type="ECO:0000313" key="1">
    <source>
        <dbReference type="EMBL" id="AXI96760.1"/>
    </source>
</evidence>
<dbReference type="AlphaFoldDB" id="A0A345U8H4"/>
<keyword evidence="1" id="KW-0150">Chloroplast</keyword>
<dbReference type="EMBL" id="MH396012">
    <property type="protein sequence ID" value="AXI96760.1"/>
    <property type="molecule type" value="Genomic_DNA"/>
</dbReference>
<gene>
    <name evidence="1" type="primary">orf798</name>
</gene>
<keyword evidence="1" id="KW-0934">Plastid</keyword>
<sequence length="89" mass="10891">MLIMNNNHILAFFIDSVKLKSQEITQRIKLSKQYSHEYFMYKSNLLISRSKSEDDWQFCILVLKFIDTNSDSNDLMEILKYFLYRDRFY</sequence>
<reference evidence="1" key="1">
    <citation type="submission" date="2018-05" db="EMBL/GenBank/DDBJ databases">
        <title>Organellar genomes of Gracilariaceae.</title>
        <authorList>
            <person name="Iha C."/>
            <person name="Oliveira M.C."/>
        </authorList>
    </citation>
    <scope>NUCLEOTIDE SEQUENCE</scope>
</reference>
<dbReference type="InterPro" id="IPR010778">
    <property type="entry name" value="DUF1368"/>
</dbReference>
<dbReference type="RefSeq" id="YP_009511087.1">
    <property type="nucleotide sequence ID" value="NC_039142.1"/>
</dbReference>